<dbReference type="OrthoDB" id="194358at2759"/>
<dbReference type="Gene3D" id="2.160.20.10">
    <property type="entry name" value="Single-stranded right-handed beta-helix, Pectin lyase-like"/>
    <property type="match status" value="1"/>
</dbReference>
<dbReference type="InterPro" id="IPR012334">
    <property type="entry name" value="Pectin_lyas_fold"/>
</dbReference>
<dbReference type="Proteomes" id="UP000239649">
    <property type="component" value="Unassembled WGS sequence"/>
</dbReference>
<name>A0A2P6V3W2_9CHLO</name>
<dbReference type="InterPro" id="IPR011050">
    <property type="entry name" value="Pectin_lyase_fold/virulence"/>
</dbReference>
<organism evidence="6 7">
    <name type="scientific">Micractinium conductrix</name>
    <dbReference type="NCBI Taxonomy" id="554055"/>
    <lineage>
        <taxon>Eukaryota</taxon>
        <taxon>Viridiplantae</taxon>
        <taxon>Chlorophyta</taxon>
        <taxon>core chlorophytes</taxon>
        <taxon>Trebouxiophyceae</taxon>
        <taxon>Chlorellales</taxon>
        <taxon>Chlorellaceae</taxon>
        <taxon>Chlorella clade</taxon>
        <taxon>Micractinium</taxon>
    </lineage>
</organism>
<dbReference type="EMBL" id="LHPF02000033">
    <property type="protein sequence ID" value="PSC68776.1"/>
    <property type="molecule type" value="Genomic_DNA"/>
</dbReference>
<accession>A0A2P6V3W2</accession>
<dbReference type="SUPFAM" id="SSF144232">
    <property type="entry name" value="HIT/MYND zinc finger-like"/>
    <property type="match status" value="1"/>
</dbReference>
<keyword evidence="3" id="KW-0862">Zinc</keyword>
<dbReference type="AlphaFoldDB" id="A0A2P6V3W2"/>
<feature type="domain" description="MYND-type" evidence="5">
    <location>
        <begin position="200"/>
        <end position="241"/>
    </location>
</feature>
<proteinExistence type="predicted"/>
<dbReference type="GO" id="GO:0008270">
    <property type="term" value="F:zinc ion binding"/>
    <property type="evidence" value="ECO:0007669"/>
    <property type="project" value="UniProtKB-KW"/>
</dbReference>
<evidence type="ECO:0000256" key="3">
    <source>
        <dbReference type="ARBA" id="ARBA00022833"/>
    </source>
</evidence>
<evidence type="ECO:0000259" key="5">
    <source>
        <dbReference type="PROSITE" id="PS50865"/>
    </source>
</evidence>
<evidence type="ECO:0000256" key="1">
    <source>
        <dbReference type="ARBA" id="ARBA00022723"/>
    </source>
</evidence>
<gene>
    <name evidence="6" type="ORF">C2E20_7657</name>
</gene>
<dbReference type="InterPro" id="IPR039448">
    <property type="entry name" value="Beta_helix"/>
</dbReference>
<dbReference type="InterPro" id="IPR002893">
    <property type="entry name" value="Znf_MYND"/>
</dbReference>
<dbReference type="PROSITE" id="PS50865">
    <property type="entry name" value="ZF_MYND_2"/>
    <property type="match status" value="1"/>
</dbReference>
<keyword evidence="7" id="KW-1185">Reference proteome</keyword>
<reference evidence="6 7" key="1">
    <citation type="journal article" date="2018" name="Plant J.">
        <title>Genome sequences of Chlorella sorokiniana UTEX 1602 and Micractinium conductrix SAG 241.80: implications to maltose excretion by a green alga.</title>
        <authorList>
            <person name="Arriola M.B."/>
            <person name="Velmurugan N."/>
            <person name="Zhang Y."/>
            <person name="Plunkett M.H."/>
            <person name="Hondzo H."/>
            <person name="Barney B.M."/>
        </authorList>
    </citation>
    <scope>NUCLEOTIDE SEQUENCE [LARGE SCALE GENOMIC DNA]</scope>
    <source>
        <strain evidence="6 7">SAG 241.80</strain>
    </source>
</reference>
<comment type="caution">
    <text evidence="6">The sequence shown here is derived from an EMBL/GenBank/DDBJ whole genome shotgun (WGS) entry which is preliminary data.</text>
</comment>
<evidence type="ECO:0000256" key="4">
    <source>
        <dbReference type="PROSITE-ProRule" id="PRU00134"/>
    </source>
</evidence>
<dbReference type="SUPFAM" id="SSF51126">
    <property type="entry name" value="Pectin lyase-like"/>
    <property type="match status" value="1"/>
</dbReference>
<dbReference type="Gene3D" id="6.10.140.2220">
    <property type="match status" value="1"/>
</dbReference>
<sequence>MAAREGVVSLRRCTVRNCRMNGVEAVDGGSLTAEDVCSHNNMQGCLVRESAGPVQLTQVFRNGAFGLAVDAGSAARAVDCRLHGNGFWGVIVKSVSDCELQGCEIFGNKCGGVYLGLNGRGRLRLTDCWVHHNLGQGLWDTARDDKLATVVQRHAGIQAGARAMGMQTTSCKPELSATRFEGNEARHGHPPRLADWEKRCSMCQQTQGIGLQLMQCSGCRTERYFSADCQKAHWPRHRPTCKMVTAGNEVSAEVRPLEEAFRGAGGSRDKVAAMLPHPLLKVKKNAKTAAERGGNIIVKLQTHENDVDPNQWLVVYDPLAPSVAASARQHSSTSSQTRACWALTASPPKRCMFTHEWTRGASGCAC</sequence>
<keyword evidence="1" id="KW-0479">Metal-binding</keyword>
<evidence type="ECO:0000313" key="6">
    <source>
        <dbReference type="EMBL" id="PSC68776.1"/>
    </source>
</evidence>
<dbReference type="STRING" id="554055.A0A2P6V3W2"/>
<evidence type="ECO:0000256" key="2">
    <source>
        <dbReference type="ARBA" id="ARBA00022771"/>
    </source>
</evidence>
<dbReference type="Pfam" id="PF13229">
    <property type="entry name" value="Beta_helix"/>
    <property type="match status" value="1"/>
</dbReference>
<keyword evidence="2 4" id="KW-0863">Zinc-finger</keyword>
<evidence type="ECO:0000313" key="7">
    <source>
        <dbReference type="Proteomes" id="UP000239649"/>
    </source>
</evidence>
<dbReference type="Pfam" id="PF01753">
    <property type="entry name" value="zf-MYND"/>
    <property type="match status" value="1"/>
</dbReference>
<protein>
    <submittedName>
        <fullName evidence="6">Small glutamine-rich tetratricopeptide repeat-containing beta</fullName>
    </submittedName>
</protein>